<dbReference type="AlphaFoldDB" id="A0A5E5AUC4"/>
<evidence type="ECO:0000313" key="2">
    <source>
        <dbReference type="Proteomes" id="UP000383122"/>
    </source>
</evidence>
<evidence type="ECO:0000313" key="1">
    <source>
        <dbReference type="EMBL" id="VVE76626.1"/>
    </source>
</evidence>
<dbReference type="EMBL" id="CABPSP010000041">
    <property type="protein sequence ID" value="VVE76626.1"/>
    <property type="molecule type" value="Genomic_DNA"/>
</dbReference>
<dbReference type="OrthoDB" id="9802690at2"/>
<name>A0A5E5AUC4_9BURK</name>
<keyword evidence="2" id="KW-1185">Reference proteome</keyword>
<reference evidence="1 2" key="1">
    <citation type="submission" date="2019-08" db="EMBL/GenBank/DDBJ databases">
        <authorList>
            <person name="Peeters C."/>
        </authorList>
    </citation>
    <scope>NUCLEOTIDE SEQUENCE [LARGE SCALE GENOMIC DNA]</scope>
    <source>
        <strain evidence="1 2">LMG 31117</strain>
    </source>
</reference>
<accession>A0A5E5AUC4</accession>
<dbReference type="Proteomes" id="UP000383122">
    <property type="component" value="Unassembled WGS sequence"/>
</dbReference>
<sequence length="119" mass="12697">MSLPQELRPVADSVPASAKTVANSRLTYRAVLTNAQGQIVYPDQHALDVAADNLPAAQLDDAMAAMLAPVIQAVRDGKTPDVAIEGLLEAYPDMDESQVAEILARAIFVADVWGRLNVD</sequence>
<organism evidence="1 2">
    <name type="scientific">Pandoraea anapnoica</name>
    <dbReference type="NCBI Taxonomy" id="2508301"/>
    <lineage>
        <taxon>Bacteria</taxon>
        <taxon>Pseudomonadati</taxon>
        <taxon>Pseudomonadota</taxon>
        <taxon>Betaproteobacteria</taxon>
        <taxon>Burkholderiales</taxon>
        <taxon>Burkholderiaceae</taxon>
        <taxon>Pandoraea</taxon>
    </lineage>
</organism>
<protein>
    <submittedName>
        <fullName evidence="1">Uncharacterized protein</fullName>
    </submittedName>
</protein>
<proteinExistence type="predicted"/>
<gene>
    <name evidence="1" type="ORF">PAN31117_05427</name>
</gene>